<comment type="caution">
    <text evidence="2">The sequence shown here is derived from an EMBL/GenBank/DDBJ whole genome shotgun (WGS) entry which is preliminary data.</text>
</comment>
<evidence type="ECO:0000313" key="3">
    <source>
        <dbReference type="Proteomes" id="UP000605361"/>
    </source>
</evidence>
<organism evidence="2 3">
    <name type="scientific">Nonomuraea cypriaca</name>
    <dbReference type="NCBI Taxonomy" id="1187855"/>
    <lineage>
        <taxon>Bacteria</taxon>
        <taxon>Bacillati</taxon>
        <taxon>Actinomycetota</taxon>
        <taxon>Actinomycetes</taxon>
        <taxon>Streptosporangiales</taxon>
        <taxon>Streptosporangiaceae</taxon>
        <taxon>Nonomuraea</taxon>
    </lineage>
</organism>
<dbReference type="InterPro" id="IPR046259">
    <property type="entry name" value="DUF6292"/>
</dbReference>
<gene>
    <name evidence="2" type="ORF">ITP53_24425</name>
</gene>
<reference evidence="2" key="1">
    <citation type="submission" date="2020-11" db="EMBL/GenBank/DDBJ databases">
        <title>Whole-genome analyses of Nonomuraea sp. K274.</title>
        <authorList>
            <person name="Veyisoglu A."/>
        </authorList>
    </citation>
    <scope>NUCLEOTIDE SEQUENCE</scope>
    <source>
        <strain evidence="2">K274</strain>
    </source>
</reference>
<accession>A0A931EYJ2</accession>
<evidence type="ECO:0000259" key="1">
    <source>
        <dbReference type="Pfam" id="PF19809"/>
    </source>
</evidence>
<sequence length="143" mass="15941">MPSVAIRHVEPYTDEWLQQPIGYLQQVVDLLGAEVTDWWEGPCDPRDATLRLADGSALVWDEESGWRLGTFVSGGRGRHTELAGVRYLGHGLLPKPERVLPALRDARAGVGASSAWRPCYRSHRNCRDGFDVALDFYAHLVDA</sequence>
<evidence type="ECO:0000313" key="2">
    <source>
        <dbReference type="EMBL" id="MBF8188824.1"/>
    </source>
</evidence>
<name>A0A931EYJ2_9ACTN</name>
<keyword evidence="3" id="KW-1185">Reference proteome</keyword>
<feature type="domain" description="DUF6292" evidence="1">
    <location>
        <begin position="23"/>
        <end position="104"/>
    </location>
</feature>
<dbReference type="Pfam" id="PF19809">
    <property type="entry name" value="DUF6292"/>
    <property type="match status" value="1"/>
</dbReference>
<dbReference type="AlphaFoldDB" id="A0A931EYJ2"/>
<dbReference type="EMBL" id="JADOGI010000076">
    <property type="protein sequence ID" value="MBF8188824.1"/>
    <property type="molecule type" value="Genomic_DNA"/>
</dbReference>
<proteinExistence type="predicted"/>
<dbReference type="Proteomes" id="UP000605361">
    <property type="component" value="Unassembled WGS sequence"/>
</dbReference>
<protein>
    <recommendedName>
        <fullName evidence="1">DUF6292 domain-containing protein</fullName>
    </recommendedName>
</protein>